<evidence type="ECO:0000256" key="5">
    <source>
        <dbReference type="ARBA" id="ARBA00022694"/>
    </source>
</evidence>
<dbReference type="PANTHER" id="PTHR47788">
    <property type="entry name" value="POLYA POLYMERASE"/>
    <property type="match status" value="1"/>
</dbReference>
<dbReference type="Pfam" id="PF01743">
    <property type="entry name" value="PolyA_pol"/>
    <property type="match status" value="1"/>
</dbReference>
<dbReference type="SUPFAM" id="SSF81891">
    <property type="entry name" value="Poly A polymerase C-terminal region-like"/>
    <property type="match status" value="1"/>
</dbReference>
<dbReference type="InterPro" id="IPR043519">
    <property type="entry name" value="NT_sf"/>
</dbReference>
<evidence type="ECO:0000259" key="12">
    <source>
        <dbReference type="Pfam" id="PF01743"/>
    </source>
</evidence>
<evidence type="ECO:0000256" key="1">
    <source>
        <dbReference type="ARBA" id="ARBA00001946"/>
    </source>
</evidence>
<dbReference type="GO" id="GO:0000049">
    <property type="term" value="F:tRNA binding"/>
    <property type="evidence" value="ECO:0007669"/>
    <property type="project" value="UniProtKB-KW"/>
</dbReference>
<dbReference type="GO" id="GO:0000166">
    <property type="term" value="F:nucleotide binding"/>
    <property type="evidence" value="ECO:0007669"/>
    <property type="project" value="UniProtKB-KW"/>
</dbReference>
<dbReference type="InterPro" id="IPR002646">
    <property type="entry name" value="PolA_pol_head_dom"/>
</dbReference>
<dbReference type="GO" id="GO:0046872">
    <property type="term" value="F:metal ion binding"/>
    <property type="evidence" value="ECO:0007669"/>
    <property type="project" value="UniProtKB-KW"/>
</dbReference>
<accession>A0AAE2YNN8</accession>
<evidence type="ECO:0000256" key="10">
    <source>
        <dbReference type="ARBA" id="ARBA00022884"/>
    </source>
</evidence>
<organism evidence="13 14">
    <name type="scientific">Igneacidithiobacillus copahuensis</name>
    <dbReference type="NCBI Taxonomy" id="2724909"/>
    <lineage>
        <taxon>Bacteria</taxon>
        <taxon>Pseudomonadati</taxon>
        <taxon>Pseudomonadota</taxon>
        <taxon>Acidithiobacillia</taxon>
        <taxon>Acidithiobacillales</taxon>
        <taxon>Acidithiobacillaceae</taxon>
        <taxon>Igneacidithiobacillus</taxon>
    </lineage>
</organism>
<protein>
    <submittedName>
        <fullName evidence="13">CCA tRNA nucleotidyltransferase</fullName>
    </submittedName>
</protein>
<keyword evidence="14" id="KW-1185">Reference proteome</keyword>
<dbReference type="Gene3D" id="3.30.460.10">
    <property type="entry name" value="Beta Polymerase, domain 2"/>
    <property type="match status" value="1"/>
</dbReference>
<evidence type="ECO:0000256" key="7">
    <source>
        <dbReference type="ARBA" id="ARBA00022723"/>
    </source>
</evidence>
<evidence type="ECO:0000256" key="11">
    <source>
        <dbReference type="RuleBase" id="RU003953"/>
    </source>
</evidence>
<dbReference type="InterPro" id="IPR052390">
    <property type="entry name" value="tRNA_nt/polyA_polymerase"/>
</dbReference>
<keyword evidence="6" id="KW-0548">Nucleotidyltransferase</keyword>
<gene>
    <name evidence="13" type="ORF">HFQ13_04475</name>
</gene>
<sequence>MVLDSDHGELLQRLQNFWPATRLQQLRFLGAQAHTLGSRLYLVGGVVRDLFLGRASQDWDLAIDGPLEPLLAVLQDLGFQLDKRSRFATASLTSPEGLRWDLARCRGERYPQPAALPEVFPADIYTDLQRRDFRCNAIALQLAPDTFAEILDPFHGCADLRSSTLEVLHSRSFQDDPTRILRGLRFARRFGFSLGPQARQQLHEVLAANGFAHLSGTRLFRELSLLLQLPDLPGNLRTFCDWGLGPLLPPLASAPAAIWLALQRLEQSLAAYQRQFQDNIDRPATALLLLAYFTATELRTRHWQYWQWTPDRAWLHDLAALPARLPGPTPAKQARYWQSWTPAGILCALALREDPELSRSAWHYLQVQRWQKVPVDGRDLQNWGIPAGPQLGDLLARLQDATWNGAFEDKDGALRWLKQEKLLP</sequence>
<keyword evidence="7" id="KW-0479">Metal-binding</keyword>
<dbReference type="Proteomes" id="UP001197378">
    <property type="component" value="Unassembled WGS sequence"/>
</dbReference>
<comment type="similarity">
    <text evidence="2 11">Belongs to the tRNA nucleotidyltransferase/poly(A) polymerase family.</text>
</comment>
<feature type="domain" description="Poly A polymerase head" evidence="12">
    <location>
        <begin position="40"/>
        <end position="165"/>
    </location>
</feature>
<comment type="cofactor">
    <cofactor evidence="1">
        <name>Mg(2+)</name>
        <dbReference type="ChEBI" id="CHEBI:18420"/>
    </cofactor>
</comment>
<keyword evidence="4 11" id="KW-0808">Transferase</keyword>
<keyword evidence="10 11" id="KW-0694">RNA-binding</keyword>
<dbReference type="AlphaFoldDB" id="A0AAE2YNN8"/>
<evidence type="ECO:0000256" key="3">
    <source>
        <dbReference type="ARBA" id="ARBA00022555"/>
    </source>
</evidence>
<dbReference type="CDD" id="cd05398">
    <property type="entry name" value="NT_ClassII-CCAase"/>
    <property type="match status" value="1"/>
</dbReference>
<dbReference type="EMBL" id="JAAXYO010000039">
    <property type="protein sequence ID" value="MBU2787472.1"/>
    <property type="molecule type" value="Genomic_DNA"/>
</dbReference>
<evidence type="ECO:0000256" key="9">
    <source>
        <dbReference type="ARBA" id="ARBA00022842"/>
    </source>
</evidence>
<dbReference type="GO" id="GO:0008033">
    <property type="term" value="P:tRNA processing"/>
    <property type="evidence" value="ECO:0007669"/>
    <property type="project" value="UniProtKB-KW"/>
</dbReference>
<evidence type="ECO:0000313" key="14">
    <source>
        <dbReference type="Proteomes" id="UP001197378"/>
    </source>
</evidence>
<dbReference type="PANTHER" id="PTHR47788:SF1">
    <property type="entry name" value="A-ADDING TRNA NUCLEOTIDYLTRANSFERASE"/>
    <property type="match status" value="1"/>
</dbReference>
<evidence type="ECO:0000256" key="8">
    <source>
        <dbReference type="ARBA" id="ARBA00022741"/>
    </source>
</evidence>
<dbReference type="GO" id="GO:0016779">
    <property type="term" value="F:nucleotidyltransferase activity"/>
    <property type="evidence" value="ECO:0007669"/>
    <property type="project" value="UniProtKB-KW"/>
</dbReference>
<keyword evidence="5" id="KW-0819">tRNA processing</keyword>
<name>A0AAE2YNN8_9PROT</name>
<dbReference type="SUPFAM" id="SSF81301">
    <property type="entry name" value="Nucleotidyltransferase"/>
    <property type="match status" value="1"/>
</dbReference>
<evidence type="ECO:0000256" key="6">
    <source>
        <dbReference type="ARBA" id="ARBA00022695"/>
    </source>
</evidence>
<keyword evidence="8" id="KW-0547">Nucleotide-binding</keyword>
<dbReference type="Gene3D" id="1.10.3090.10">
    <property type="entry name" value="cca-adding enzyme, domain 2"/>
    <property type="match status" value="1"/>
</dbReference>
<keyword evidence="3" id="KW-0820">tRNA-binding</keyword>
<keyword evidence="9" id="KW-0460">Magnesium</keyword>
<evidence type="ECO:0000256" key="4">
    <source>
        <dbReference type="ARBA" id="ARBA00022679"/>
    </source>
</evidence>
<dbReference type="RefSeq" id="WP_215872477.1">
    <property type="nucleotide sequence ID" value="NZ_JAAXYO010000039.1"/>
</dbReference>
<comment type="caution">
    <text evidence="13">The sequence shown here is derived from an EMBL/GenBank/DDBJ whole genome shotgun (WGS) entry which is preliminary data.</text>
</comment>
<evidence type="ECO:0000256" key="2">
    <source>
        <dbReference type="ARBA" id="ARBA00007265"/>
    </source>
</evidence>
<reference evidence="13" key="1">
    <citation type="journal article" date="2021" name="ISME J.">
        <title>Genomic evolution of the class Acidithiobacillia: deep-branching Proteobacteria living in extreme acidic conditions.</title>
        <authorList>
            <person name="Moya-Beltran A."/>
            <person name="Beard S."/>
            <person name="Rojas-Villalobos C."/>
            <person name="Issotta F."/>
            <person name="Gallardo Y."/>
            <person name="Ulloa R."/>
            <person name="Giaveno A."/>
            <person name="Degli Esposti M."/>
            <person name="Johnson D.B."/>
            <person name="Quatrini R."/>
        </authorList>
    </citation>
    <scope>NUCLEOTIDE SEQUENCE</scope>
    <source>
        <strain evidence="13">VAN18-1</strain>
    </source>
</reference>
<proteinExistence type="inferred from homology"/>
<evidence type="ECO:0000313" key="13">
    <source>
        <dbReference type="EMBL" id="MBU2787472.1"/>
    </source>
</evidence>